<gene>
    <name evidence="1" type="ORF">HPULCUR_002594</name>
</gene>
<evidence type="ECO:0000313" key="1">
    <source>
        <dbReference type="EMBL" id="GAA5797214.1"/>
    </source>
</evidence>
<name>A0ABP9XQY2_9FUNG</name>
<protein>
    <submittedName>
        <fullName evidence="1">Uncharacterized protein</fullName>
    </submittedName>
</protein>
<dbReference type="Proteomes" id="UP001476247">
    <property type="component" value="Unassembled WGS sequence"/>
</dbReference>
<keyword evidence="2" id="KW-1185">Reference proteome</keyword>
<proteinExistence type="predicted"/>
<accession>A0ABP9XQY2</accession>
<organism evidence="1 2">
    <name type="scientific">Helicostylum pulchrum</name>
    <dbReference type="NCBI Taxonomy" id="562976"/>
    <lineage>
        <taxon>Eukaryota</taxon>
        <taxon>Fungi</taxon>
        <taxon>Fungi incertae sedis</taxon>
        <taxon>Mucoromycota</taxon>
        <taxon>Mucoromycotina</taxon>
        <taxon>Mucoromycetes</taxon>
        <taxon>Mucorales</taxon>
        <taxon>Mucorineae</taxon>
        <taxon>Mucoraceae</taxon>
        <taxon>Helicostylum</taxon>
    </lineage>
</organism>
<sequence>MIVNKDLQTDIIDVICSNNIKLLHKAKDSLENGPDNLLESDDSLEELPAFTLKEEPQNDSPAQKYLAFILKY</sequence>
<evidence type="ECO:0000313" key="2">
    <source>
        <dbReference type="Proteomes" id="UP001476247"/>
    </source>
</evidence>
<reference evidence="1 2" key="1">
    <citation type="submission" date="2024-04" db="EMBL/GenBank/DDBJ databases">
        <title>genome sequences of Mucor flavus KT1a and Helicostylum pulchrum KT1b strains isolation_sourced from the surface of a dry-aged beef.</title>
        <authorList>
            <person name="Toyotome T."/>
            <person name="Hosono M."/>
            <person name="Torimaru M."/>
            <person name="Fukuda K."/>
            <person name="Mikami N."/>
        </authorList>
    </citation>
    <scope>NUCLEOTIDE SEQUENCE [LARGE SCALE GENOMIC DNA]</scope>
    <source>
        <strain evidence="1 2">KT1b</strain>
    </source>
</reference>
<comment type="caution">
    <text evidence="1">The sequence shown here is derived from an EMBL/GenBank/DDBJ whole genome shotgun (WGS) entry which is preliminary data.</text>
</comment>
<dbReference type="EMBL" id="BAABUJ010000007">
    <property type="protein sequence ID" value="GAA5797214.1"/>
    <property type="molecule type" value="Genomic_DNA"/>
</dbReference>